<dbReference type="Proteomes" id="UP000029964">
    <property type="component" value="Unassembled WGS sequence"/>
</dbReference>
<keyword evidence="2" id="KW-1185">Reference proteome</keyword>
<evidence type="ECO:0000313" key="2">
    <source>
        <dbReference type="Proteomes" id="UP000029964"/>
    </source>
</evidence>
<comment type="caution">
    <text evidence="1">The sequence shown here is derived from an EMBL/GenBank/DDBJ whole genome shotgun (WGS) entry which is preliminary data.</text>
</comment>
<accession>A0A086SZB6</accession>
<evidence type="ECO:0000313" key="1">
    <source>
        <dbReference type="EMBL" id="KFH42448.1"/>
    </source>
</evidence>
<gene>
    <name evidence="1" type="ORF">ACRE_068360</name>
</gene>
<reference evidence="2" key="1">
    <citation type="journal article" date="2014" name="Genome Announc.">
        <title>Genome sequence and annotation of Acremonium chrysogenum, producer of the beta-lactam antibiotic cephalosporin C.</title>
        <authorList>
            <person name="Terfehr D."/>
            <person name="Dahlmann T.A."/>
            <person name="Specht T."/>
            <person name="Zadra I."/>
            <person name="Kuernsteiner H."/>
            <person name="Kueck U."/>
        </authorList>
    </citation>
    <scope>NUCLEOTIDE SEQUENCE [LARGE SCALE GENOMIC DNA]</scope>
    <source>
        <strain evidence="2">ATCC 11550 / CBS 779.69 / DSM 880 / IAM 14645 / JCM 23072 / IMI 49137</strain>
    </source>
</reference>
<sequence length="89" mass="10248">MPGYSAVPRTRHFEMSRHFPSTPMPTGARATVHREACRSMWMPESPSRLHRTEEMRSSYLVGTWIPGAVKKLPAHQETPKFRLRSSHGF</sequence>
<protein>
    <submittedName>
        <fullName evidence="1">Uncharacterized protein</fullName>
    </submittedName>
</protein>
<proteinExistence type="predicted"/>
<name>A0A086SZB6_HAPC1</name>
<dbReference type="AlphaFoldDB" id="A0A086SZB6"/>
<organism evidence="1 2">
    <name type="scientific">Hapsidospora chrysogenum (strain ATCC 11550 / CBS 779.69 / DSM 880 / IAM 14645 / JCM 23072 / IMI 49137)</name>
    <name type="common">Acremonium chrysogenum</name>
    <dbReference type="NCBI Taxonomy" id="857340"/>
    <lineage>
        <taxon>Eukaryota</taxon>
        <taxon>Fungi</taxon>
        <taxon>Dikarya</taxon>
        <taxon>Ascomycota</taxon>
        <taxon>Pezizomycotina</taxon>
        <taxon>Sordariomycetes</taxon>
        <taxon>Hypocreomycetidae</taxon>
        <taxon>Hypocreales</taxon>
        <taxon>Bionectriaceae</taxon>
        <taxon>Hapsidospora</taxon>
    </lineage>
</organism>
<dbReference type="EMBL" id="JPKY01000094">
    <property type="protein sequence ID" value="KFH42448.1"/>
    <property type="molecule type" value="Genomic_DNA"/>
</dbReference>
<dbReference type="HOGENOM" id="CLU_2454184_0_0_1"/>